<dbReference type="InterPro" id="IPR036942">
    <property type="entry name" value="Beta-barrel_TonB_sf"/>
</dbReference>
<feature type="signal peptide" evidence="4">
    <location>
        <begin position="1"/>
        <end position="21"/>
    </location>
</feature>
<evidence type="ECO:0000256" key="1">
    <source>
        <dbReference type="ARBA" id="ARBA00004442"/>
    </source>
</evidence>
<dbReference type="Gene3D" id="2.40.170.20">
    <property type="entry name" value="TonB-dependent receptor, beta-barrel domain"/>
    <property type="match status" value="1"/>
</dbReference>
<dbReference type="Proteomes" id="UP001596023">
    <property type="component" value="Unassembled WGS sequence"/>
</dbReference>
<organism evidence="6 7">
    <name type="scientific">Dysgonomonas termitidis</name>
    <dbReference type="NCBI Taxonomy" id="1516126"/>
    <lineage>
        <taxon>Bacteria</taxon>
        <taxon>Pseudomonadati</taxon>
        <taxon>Bacteroidota</taxon>
        <taxon>Bacteroidia</taxon>
        <taxon>Bacteroidales</taxon>
        <taxon>Dysgonomonadaceae</taxon>
        <taxon>Dysgonomonas</taxon>
    </lineage>
</organism>
<dbReference type="InterPro" id="IPR008969">
    <property type="entry name" value="CarboxyPept-like_regulatory"/>
</dbReference>
<feature type="domain" description="Outer membrane protein beta-barrel" evidence="5">
    <location>
        <begin position="375"/>
        <end position="752"/>
    </location>
</feature>
<evidence type="ECO:0000313" key="7">
    <source>
        <dbReference type="Proteomes" id="UP001596023"/>
    </source>
</evidence>
<dbReference type="RefSeq" id="WP_379998729.1">
    <property type="nucleotide sequence ID" value="NZ_JBHSGN010000103.1"/>
</dbReference>
<gene>
    <name evidence="6" type="ORF">ACFO6W_17385</name>
</gene>
<keyword evidence="4" id="KW-0732">Signal</keyword>
<protein>
    <submittedName>
        <fullName evidence="6">Outer membrane beta-barrel protein</fullName>
    </submittedName>
</protein>
<dbReference type="SUPFAM" id="SSF56935">
    <property type="entry name" value="Porins"/>
    <property type="match status" value="1"/>
</dbReference>
<evidence type="ECO:0000259" key="5">
    <source>
        <dbReference type="Pfam" id="PF14905"/>
    </source>
</evidence>
<dbReference type="Gene3D" id="2.60.40.1120">
    <property type="entry name" value="Carboxypeptidase-like, regulatory domain"/>
    <property type="match status" value="1"/>
</dbReference>
<evidence type="ECO:0000256" key="4">
    <source>
        <dbReference type="SAM" id="SignalP"/>
    </source>
</evidence>
<dbReference type="InterPro" id="IPR041700">
    <property type="entry name" value="OMP_b-brl_3"/>
</dbReference>
<dbReference type="EMBL" id="JBHSGN010000103">
    <property type="protein sequence ID" value="MFC4675468.1"/>
    <property type="molecule type" value="Genomic_DNA"/>
</dbReference>
<comment type="subcellular location">
    <subcellularLocation>
        <location evidence="1">Cell outer membrane</location>
    </subcellularLocation>
</comment>
<evidence type="ECO:0000256" key="3">
    <source>
        <dbReference type="ARBA" id="ARBA00023237"/>
    </source>
</evidence>
<keyword evidence="3" id="KW-0998">Cell outer membrane</keyword>
<proteinExistence type="predicted"/>
<accession>A0ABV9L0A4</accession>
<evidence type="ECO:0000313" key="6">
    <source>
        <dbReference type="EMBL" id="MFC4675468.1"/>
    </source>
</evidence>
<feature type="chain" id="PRO_5045809973" evidence="4">
    <location>
        <begin position="22"/>
        <end position="774"/>
    </location>
</feature>
<evidence type="ECO:0000256" key="2">
    <source>
        <dbReference type="ARBA" id="ARBA00023136"/>
    </source>
</evidence>
<dbReference type="Pfam" id="PF14905">
    <property type="entry name" value="OMP_b-brl_3"/>
    <property type="match status" value="1"/>
</dbReference>
<sequence length="774" mass="89829">MKYFLFTLFASLFANTANLHANFILSGKIIDSIEHTPIEFANIVILSPKDSTFVSGTITDEEGYFKIDKLEQKEYILKISFIGYNSYFKNIILRSDINNLEDIMLAPSAKMLNEIVVTPKEVPFKLTGNSGLIANVSTSLLNSVGTANDVIQRMPGIIVTDNNISVLGKGNPIIYVNNRRLNDNQELERIESSEISTIELLTNPGAKYDASGRAVLIIKTKKKQNGFSFQITERLRQAAYLGDNENVNIAYSTSNLNLFASYYHLYGKMKTNEKEYIRVTSDNLWEHDLESPYKYTNDIQQINLGLDWNINDKHAVGGQYQYYFQSSRNWADIKGKSVLNSSFYDEYIANSFIKEKPYKHIVNAFYKGSYNNRFSLQIDLDYIKNHGRRDQNTEEVSNMENRIVNTLSQSDYDLYAMKMTNNYKSTIGLLEFGGEYNNISGSGFMLNPEGYTKNNIYTTNEQKAAAFINYSKEIGGFGLTAGLRYEYTHIKATQDSIKTTKTNQIYNALYPSFSIAKNIEDVQLSLRTTKRVQRPNFSDLNGNTIYLNRFLLQTGNPYLKKVDIFDMNIQANYKMFYINVGYTYEKNPITFTQKEEDNSESIILAVDNFPKYQELNIISNFSHEIGRWYPNYTIGIRAPFFSVDYLDRSETYNKTDLSFRAYNDFTLPYNFILSLNFSYQSNFSYYLMDMRHYEKIDLGLRKSFFENRLKLNLEIRDVFNWVKEGNVMKVNNVYFDQYKKRETRYGQLTITYLFNNYKKKYRGSNAAKDDINRF</sequence>
<dbReference type="Pfam" id="PF13715">
    <property type="entry name" value="CarbopepD_reg_2"/>
    <property type="match status" value="1"/>
</dbReference>
<keyword evidence="2" id="KW-0472">Membrane</keyword>
<dbReference type="SUPFAM" id="SSF49464">
    <property type="entry name" value="Carboxypeptidase regulatory domain-like"/>
    <property type="match status" value="1"/>
</dbReference>
<keyword evidence="7" id="KW-1185">Reference proteome</keyword>
<name>A0ABV9L0A4_9BACT</name>
<comment type="caution">
    <text evidence="6">The sequence shown here is derived from an EMBL/GenBank/DDBJ whole genome shotgun (WGS) entry which is preliminary data.</text>
</comment>
<reference evidence="7" key="1">
    <citation type="journal article" date="2019" name="Int. J. Syst. Evol. Microbiol.">
        <title>The Global Catalogue of Microorganisms (GCM) 10K type strain sequencing project: providing services to taxonomists for standard genome sequencing and annotation.</title>
        <authorList>
            <consortium name="The Broad Institute Genomics Platform"/>
            <consortium name="The Broad Institute Genome Sequencing Center for Infectious Disease"/>
            <person name="Wu L."/>
            <person name="Ma J."/>
        </authorList>
    </citation>
    <scope>NUCLEOTIDE SEQUENCE [LARGE SCALE GENOMIC DNA]</scope>
    <source>
        <strain evidence="7">CCUG 66188</strain>
    </source>
</reference>